<evidence type="ECO:0000256" key="1">
    <source>
        <dbReference type="SAM" id="MobiDB-lite"/>
    </source>
</evidence>
<feature type="domain" description="SfsA N-terminal OB" evidence="3">
    <location>
        <begin position="19"/>
        <end position="104"/>
    </location>
</feature>
<accession>A0A0G4G769</accession>
<gene>
    <name evidence="4" type="ORF">Vbra_3213</name>
</gene>
<evidence type="ECO:0008006" key="6">
    <source>
        <dbReference type="Google" id="ProtNLM"/>
    </source>
</evidence>
<feature type="compositionally biased region" description="Low complexity" evidence="1">
    <location>
        <begin position="209"/>
        <end position="220"/>
    </location>
</feature>
<keyword evidence="5" id="KW-1185">Reference proteome</keyword>
<feature type="domain" description="Sugar fermentation stimulation protein C-terminal" evidence="2">
    <location>
        <begin position="109"/>
        <end position="183"/>
    </location>
</feature>
<dbReference type="PANTHER" id="PTHR30545:SF2">
    <property type="entry name" value="SUGAR FERMENTATION STIMULATION PROTEIN A"/>
    <property type="match status" value="1"/>
</dbReference>
<organism evidence="4 5">
    <name type="scientific">Vitrella brassicaformis (strain CCMP3155)</name>
    <dbReference type="NCBI Taxonomy" id="1169540"/>
    <lineage>
        <taxon>Eukaryota</taxon>
        <taxon>Sar</taxon>
        <taxon>Alveolata</taxon>
        <taxon>Colpodellida</taxon>
        <taxon>Vitrellaceae</taxon>
        <taxon>Vitrella</taxon>
    </lineage>
</organism>
<evidence type="ECO:0000313" key="5">
    <source>
        <dbReference type="Proteomes" id="UP000041254"/>
    </source>
</evidence>
<evidence type="ECO:0000259" key="3">
    <source>
        <dbReference type="Pfam" id="PF17746"/>
    </source>
</evidence>
<dbReference type="STRING" id="1169540.A0A0G4G769"/>
<feature type="region of interest" description="Disordered" evidence="1">
    <location>
        <begin position="192"/>
        <end position="253"/>
    </location>
</feature>
<evidence type="ECO:0000313" key="4">
    <source>
        <dbReference type="EMBL" id="CEM24472.1"/>
    </source>
</evidence>
<dbReference type="OrthoDB" id="199134at2759"/>
<dbReference type="InParanoid" id="A0A0G4G769"/>
<feature type="domain" description="Sugar fermentation stimulation protein C-terminal" evidence="2">
    <location>
        <begin position="285"/>
        <end position="363"/>
    </location>
</feature>
<dbReference type="GO" id="GO:0003677">
    <property type="term" value="F:DNA binding"/>
    <property type="evidence" value="ECO:0007669"/>
    <property type="project" value="InterPro"/>
</dbReference>
<dbReference type="AlphaFoldDB" id="A0A0G4G769"/>
<sequence>MMAAPAVVYRQPLIAGRIVRRYKRFMADVRLDEDGREVCCHLANPGSMMGMIHKGAPVRLRDHWAEDVSSSWAAADGEGPKRKASKRKLQYSLEAIRIGGTWIGCNTLLPNELVKSMLQRRQLPEVMGILPYDNVKAEVRLPESSNSRFDFLLTRQGADSSSSGGAGAGPRKLVIEVKMVTMGSNWWSVEMQTEGCTDPPRPWASLKPTTTTTTDNDNAADGGGAGAATQQQGEPSCDAPPKPNKTTKRSKKEHAMLEFVKTPPDECRAYTEREGSGQEGHQPLVALFPDSKTERGQKHVAELMKLSRRGGQGAGAGEDTSAEGALGDCGSFDASLHCDPAYHALLHEAATLPNLHILPYSFEYVFDDPDDAHIVYRGPVPFRGGV</sequence>
<proteinExistence type="predicted"/>
<dbReference type="VEuPathDB" id="CryptoDB:Vbra_3213"/>
<dbReference type="Gene3D" id="3.40.1350.60">
    <property type="match status" value="2"/>
</dbReference>
<dbReference type="Pfam" id="PF17746">
    <property type="entry name" value="SfsA_N"/>
    <property type="match status" value="1"/>
</dbReference>
<protein>
    <recommendedName>
        <fullName evidence="6">Sugar fermentation stimulation protein C-terminal domain-containing protein</fullName>
    </recommendedName>
</protein>
<dbReference type="EMBL" id="CDMY01000581">
    <property type="protein sequence ID" value="CEM24472.1"/>
    <property type="molecule type" value="Genomic_DNA"/>
</dbReference>
<dbReference type="Pfam" id="PF03749">
    <property type="entry name" value="SfsA"/>
    <property type="match status" value="2"/>
</dbReference>
<dbReference type="Proteomes" id="UP000041254">
    <property type="component" value="Unassembled WGS sequence"/>
</dbReference>
<name>A0A0G4G769_VITBC</name>
<dbReference type="InterPro" id="IPR041465">
    <property type="entry name" value="SfsA_N"/>
</dbReference>
<reference evidence="4 5" key="1">
    <citation type="submission" date="2014-11" db="EMBL/GenBank/DDBJ databases">
        <authorList>
            <person name="Zhu J."/>
            <person name="Qi W."/>
            <person name="Song R."/>
        </authorList>
    </citation>
    <scope>NUCLEOTIDE SEQUENCE [LARGE SCALE GENOMIC DNA]</scope>
</reference>
<dbReference type="PANTHER" id="PTHR30545">
    <property type="entry name" value="SUGAR FERMENTATION STIMULATION PROTEIN A"/>
    <property type="match status" value="1"/>
</dbReference>
<dbReference type="InterPro" id="IPR005224">
    <property type="entry name" value="SfsA"/>
</dbReference>
<evidence type="ECO:0000259" key="2">
    <source>
        <dbReference type="Pfam" id="PF03749"/>
    </source>
</evidence>
<dbReference type="Gene3D" id="2.40.50.580">
    <property type="match status" value="1"/>
</dbReference>
<dbReference type="InterPro" id="IPR040452">
    <property type="entry name" value="SfsA_C"/>
</dbReference>